<dbReference type="InterPro" id="IPR019587">
    <property type="entry name" value="Polyketide_cyclase/dehydratase"/>
</dbReference>
<name>A0A7Y4KVL1_9ACTN</name>
<dbReference type="RefSeq" id="WP_171671024.1">
    <property type="nucleotide sequence ID" value="NZ_BAAAGT010000003.1"/>
</dbReference>
<evidence type="ECO:0000313" key="1">
    <source>
        <dbReference type="EMBL" id="MBB6568037.1"/>
    </source>
</evidence>
<dbReference type="Pfam" id="PF10604">
    <property type="entry name" value="Polyketide_cyc2"/>
    <property type="match status" value="1"/>
</dbReference>
<organism evidence="2 3">
    <name type="scientific">Kribbella sandramycini</name>
    <dbReference type="NCBI Taxonomy" id="60450"/>
    <lineage>
        <taxon>Bacteria</taxon>
        <taxon>Bacillati</taxon>
        <taxon>Actinomycetota</taxon>
        <taxon>Actinomycetes</taxon>
        <taxon>Propionibacteriales</taxon>
        <taxon>Kribbellaceae</taxon>
        <taxon>Kribbella</taxon>
    </lineage>
</organism>
<reference evidence="1 4" key="2">
    <citation type="submission" date="2020-08" db="EMBL/GenBank/DDBJ databases">
        <title>Sequencing the genomes of 1000 actinobacteria strains.</title>
        <authorList>
            <person name="Klenk H.-P."/>
        </authorList>
    </citation>
    <scope>NUCLEOTIDE SEQUENCE [LARGE SCALE GENOMIC DNA]</scope>
    <source>
        <strain evidence="1 4">DSM 15626</strain>
    </source>
</reference>
<reference evidence="2 3" key="1">
    <citation type="submission" date="2020-05" db="EMBL/GenBank/DDBJ databases">
        <title>Genome sequence of Kribbella sandramycini ATCC 39419.</title>
        <authorList>
            <person name="Maclea K.S."/>
            <person name="Fair J.L."/>
        </authorList>
    </citation>
    <scope>NUCLEOTIDE SEQUENCE [LARGE SCALE GENOMIC DNA]</scope>
    <source>
        <strain evidence="2 3">ATCC 39419</strain>
    </source>
</reference>
<proteinExistence type="predicted"/>
<dbReference type="EMBL" id="JABJRC010000001">
    <property type="protein sequence ID" value="NOL39369.1"/>
    <property type="molecule type" value="Genomic_DNA"/>
</dbReference>
<sequence>MPDVTETITVAASPEALYALVSDLPRMGEWSPECTGVTWSARTPGPAVGARFTGRNRAGAARWLTQGRVLEATPARTFTFAIHFGPIPIALWSYTFTPLDAGVLVTESWTDRRPAPLRLAMNAAFGDRADLNRRGMRTTLERLRSTAESAHAPS</sequence>
<gene>
    <name evidence="1" type="ORF">HNR71_003674</name>
    <name evidence="2" type="ORF">HPO96_03830</name>
</gene>
<evidence type="ECO:0000313" key="3">
    <source>
        <dbReference type="Proteomes" id="UP000534306"/>
    </source>
</evidence>
<evidence type="ECO:0000313" key="2">
    <source>
        <dbReference type="EMBL" id="NOL39369.1"/>
    </source>
</evidence>
<evidence type="ECO:0000313" key="4">
    <source>
        <dbReference type="Proteomes" id="UP000553957"/>
    </source>
</evidence>
<protein>
    <submittedName>
        <fullName evidence="2">SRPBCC family protein</fullName>
    </submittedName>
</protein>
<accession>A0A7Y4KVL1</accession>
<dbReference type="SUPFAM" id="SSF55961">
    <property type="entry name" value="Bet v1-like"/>
    <property type="match status" value="1"/>
</dbReference>
<dbReference type="InterPro" id="IPR023393">
    <property type="entry name" value="START-like_dom_sf"/>
</dbReference>
<dbReference type="AlphaFoldDB" id="A0A7Y4KVL1"/>
<dbReference type="Proteomes" id="UP000534306">
    <property type="component" value="Unassembled WGS sequence"/>
</dbReference>
<keyword evidence="3" id="KW-1185">Reference proteome</keyword>
<dbReference type="CDD" id="cd07812">
    <property type="entry name" value="SRPBCC"/>
    <property type="match status" value="1"/>
</dbReference>
<dbReference type="EMBL" id="JACHKF010000001">
    <property type="protein sequence ID" value="MBB6568037.1"/>
    <property type="molecule type" value="Genomic_DNA"/>
</dbReference>
<comment type="caution">
    <text evidence="2">The sequence shown here is derived from an EMBL/GenBank/DDBJ whole genome shotgun (WGS) entry which is preliminary data.</text>
</comment>
<dbReference type="Gene3D" id="3.30.530.20">
    <property type="match status" value="1"/>
</dbReference>
<dbReference type="Proteomes" id="UP000553957">
    <property type="component" value="Unassembled WGS sequence"/>
</dbReference>